<dbReference type="Proteomes" id="UP000015100">
    <property type="component" value="Unassembled WGS sequence"/>
</dbReference>
<protein>
    <recommendedName>
        <fullName evidence="3">F-box domain-containing protein</fullName>
    </recommendedName>
</protein>
<dbReference type="OrthoDB" id="5281567at2759"/>
<gene>
    <name evidence="1" type="ORF">H072_1815</name>
</gene>
<name>S8AMG3_DACHA</name>
<evidence type="ECO:0008006" key="3">
    <source>
        <dbReference type="Google" id="ProtNLM"/>
    </source>
</evidence>
<accession>S8AMG3</accession>
<organism evidence="1 2">
    <name type="scientific">Dactylellina haptotyla (strain CBS 200.50)</name>
    <name type="common">Nematode-trapping fungus</name>
    <name type="synonym">Monacrosporium haptotylum</name>
    <dbReference type="NCBI Taxonomy" id="1284197"/>
    <lineage>
        <taxon>Eukaryota</taxon>
        <taxon>Fungi</taxon>
        <taxon>Dikarya</taxon>
        <taxon>Ascomycota</taxon>
        <taxon>Pezizomycotina</taxon>
        <taxon>Orbiliomycetes</taxon>
        <taxon>Orbiliales</taxon>
        <taxon>Orbiliaceae</taxon>
        <taxon>Dactylellina</taxon>
    </lineage>
</organism>
<dbReference type="InterPro" id="IPR036047">
    <property type="entry name" value="F-box-like_dom_sf"/>
</dbReference>
<keyword evidence="2" id="KW-1185">Reference proteome</keyword>
<dbReference type="EMBL" id="AQGS01000057">
    <property type="protein sequence ID" value="EPS44130.1"/>
    <property type="molecule type" value="Genomic_DNA"/>
</dbReference>
<evidence type="ECO:0000313" key="1">
    <source>
        <dbReference type="EMBL" id="EPS44130.1"/>
    </source>
</evidence>
<reference evidence="2" key="2">
    <citation type="submission" date="2013-04" db="EMBL/GenBank/DDBJ databases">
        <title>Genomic mechanisms accounting for the adaptation to parasitism in nematode-trapping fungi.</title>
        <authorList>
            <person name="Ahren D.G."/>
        </authorList>
    </citation>
    <scope>NUCLEOTIDE SEQUENCE [LARGE SCALE GENOMIC DNA]</scope>
    <source>
        <strain evidence="2">CBS 200.50</strain>
    </source>
</reference>
<dbReference type="HOGENOM" id="CLU_1115715_0_0_1"/>
<sequence>MADPAQQGILSLSVEIHLQILSYAFDPDFAGQIHAAATCDLWKNILLNDNILKKARYEIFRPYTHKLLSSIQDRLLFTVENGTITRYRFAVLGYGLLDFPFIDEPLRSPFSEWGHISSEPRNPSGLNRDGDIEVSAVNAAEFRKTSRAEFESLPPQKSADTIYFHVSLNDSTLSNPYGSVWMWLAMDKDTTIRHWMETFYYSIRTRLGEIVPGGGGKLDIRIRLLPFAHPSFADIWYLDAEISDPVELE</sequence>
<dbReference type="SUPFAM" id="SSF81383">
    <property type="entry name" value="F-box domain"/>
    <property type="match status" value="1"/>
</dbReference>
<comment type="caution">
    <text evidence="1">The sequence shown here is derived from an EMBL/GenBank/DDBJ whole genome shotgun (WGS) entry which is preliminary data.</text>
</comment>
<evidence type="ECO:0000313" key="2">
    <source>
        <dbReference type="Proteomes" id="UP000015100"/>
    </source>
</evidence>
<proteinExistence type="predicted"/>
<reference evidence="1 2" key="1">
    <citation type="journal article" date="2013" name="PLoS Genet.">
        <title>Genomic mechanisms accounting for the adaptation to parasitism in nematode-trapping fungi.</title>
        <authorList>
            <person name="Meerupati T."/>
            <person name="Andersson K.M."/>
            <person name="Friman E."/>
            <person name="Kumar D."/>
            <person name="Tunlid A."/>
            <person name="Ahren D."/>
        </authorList>
    </citation>
    <scope>NUCLEOTIDE SEQUENCE [LARGE SCALE GENOMIC DNA]</scope>
    <source>
        <strain evidence="1 2">CBS 200.50</strain>
    </source>
</reference>
<dbReference type="AlphaFoldDB" id="S8AMG3"/>